<organism evidence="2 3">
    <name type="scientific">Ceraceosorus guamensis</name>
    <dbReference type="NCBI Taxonomy" id="1522189"/>
    <lineage>
        <taxon>Eukaryota</taxon>
        <taxon>Fungi</taxon>
        <taxon>Dikarya</taxon>
        <taxon>Basidiomycota</taxon>
        <taxon>Ustilaginomycotina</taxon>
        <taxon>Exobasidiomycetes</taxon>
        <taxon>Ceraceosorales</taxon>
        <taxon>Ceraceosoraceae</taxon>
        <taxon>Ceraceosorus</taxon>
    </lineage>
</organism>
<evidence type="ECO:0000313" key="3">
    <source>
        <dbReference type="Proteomes" id="UP000245783"/>
    </source>
</evidence>
<dbReference type="AlphaFoldDB" id="A0A316VWS3"/>
<dbReference type="GeneID" id="37032272"/>
<proteinExistence type="predicted"/>
<name>A0A316VWS3_9BASI</name>
<dbReference type="EMBL" id="KZ819384">
    <property type="protein sequence ID" value="PWN42066.1"/>
    <property type="molecule type" value="Genomic_DNA"/>
</dbReference>
<dbReference type="InParanoid" id="A0A316VWS3"/>
<dbReference type="RefSeq" id="XP_025369226.1">
    <property type="nucleotide sequence ID" value="XM_025510402.1"/>
</dbReference>
<accession>A0A316VWS3</accession>
<evidence type="ECO:0000313" key="2">
    <source>
        <dbReference type="EMBL" id="PWN42066.1"/>
    </source>
</evidence>
<keyword evidence="3" id="KW-1185">Reference proteome</keyword>
<evidence type="ECO:0000256" key="1">
    <source>
        <dbReference type="SAM" id="MobiDB-lite"/>
    </source>
</evidence>
<reference evidence="2 3" key="1">
    <citation type="journal article" date="2018" name="Mol. Biol. Evol.">
        <title>Broad Genomic Sampling Reveals a Smut Pathogenic Ancestry of the Fungal Clade Ustilaginomycotina.</title>
        <authorList>
            <person name="Kijpornyongpan T."/>
            <person name="Mondo S.J."/>
            <person name="Barry K."/>
            <person name="Sandor L."/>
            <person name="Lee J."/>
            <person name="Lipzen A."/>
            <person name="Pangilinan J."/>
            <person name="LaButti K."/>
            <person name="Hainaut M."/>
            <person name="Henrissat B."/>
            <person name="Grigoriev I.V."/>
            <person name="Spatafora J.W."/>
            <person name="Aime M.C."/>
        </authorList>
    </citation>
    <scope>NUCLEOTIDE SEQUENCE [LARGE SCALE GENOMIC DNA]</scope>
    <source>
        <strain evidence="2 3">MCA 4658</strain>
    </source>
</reference>
<feature type="region of interest" description="Disordered" evidence="1">
    <location>
        <begin position="36"/>
        <end position="59"/>
    </location>
</feature>
<sequence>MWLMAATSRLSRCSGGTCDRVVQFSLLTILSRASHISGRDPTSDAEDPSLATSTGQVARQERHTAVQKKGLWKERILAKREVVRIPCLSPSLTALIGLRVSYAYRLIISFPCSKQHAAASLQLAVRQEEKEVCRGAGYTHLRLQQVRTTTRALLRGKKKKPRELVIFKRMNLLGRKTQEQQASGRGPILGLLVSALTLRF</sequence>
<protein>
    <submittedName>
        <fullName evidence="2">Uncharacterized protein</fullName>
    </submittedName>
</protein>
<dbReference type="Proteomes" id="UP000245783">
    <property type="component" value="Unassembled WGS sequence"/>
</dbReference>
<gene>
    <name evidence="2" type="ORF">IE81DRAFT_146584</name>
</gene>